<comment type="caution">
    <text evidence="4">The sequence shown here is derived from an EMBL/GenBank/DDBJ whole genome shotgun (WGS) entry which is preliminary data.</text>
</comment>
<dbReference type="InterPro" id="IPR029039">
    <property type="entry name" value="Flavoprotein-like_sf"/>
</dbReference>
<dbReference type="PANTHER" id="PTHR43278">
    <property type="entry name" value="NAD(P)H-DEPENDENT FMN-CONTAINING OXIDOREDUCTASE YWQN-RELATED"/>
    <property type="match status" value="1"/>
</dbReference>
<dbReference type="AlphaFoldDB" id="A0A261W007"/>
<accession>A0A261W007</accession>
<proteinExistence type="predicted"/>
<dbReference type="RefSeq" id="WP_094805936.1">
    <property type="nucleotide sequence ID" value="NZ_NEVT01000003.1"/>
</dbReference>
<dbReference type="Gene3D" id="3.40.50.360">
    <property type="match status" value="1"/>
</dbReference>
<keyword evidence="1" id="KW-0285">Flavoprotein</keyword>
<protein>
    <submittedName>
        <fullName evidence="4">NAD(P)H dehydrogenase</fullName>
    </submittedName>
</protein>
<organism evidence="4 5">
    <name type="scientific">Bordetella genomosp. 2</name>
    <dbReference type="NCBI Taxonomy" id="1983456"/>
    <lineage>
        <taxon>Bacteria</taxon>
        <taxon>Pseudomonadati</taxon>
        <taxon>Pseudomonadota</taxon>
        <taxon>Betaproteobacteria</taxon>
        <taxon>Burkholderiales</taxon>
        <taxon>Alcaligenaceae</taxon>
        <taxon>Bordetella</taxon>
    </lineage>
</organism>
<gene>
    <name evidence="4" type="ORF">CAL24_05395</name>
</gene>
<name>A0A261W007_9BORD</name>
<sequence>MNSSVSNPDLLILVGSPRRDGNSALLAQAVERGARQAGTSAAVHFLDDFIDGFLCDERAASSQGRPGDRYGELFLDMFLPARGVVFCTPVYWYGMSAQTKAFFDRSFTYYSASHPRSAEVLARMGDKRLGLTLASEESYPGVGLGITHQIQEFARYTHSQLVGIVHGVGNSRGEVARDPNQPLLAAETLGREFFTRRYSDYRLDTPRDHRVWGPAQ</sequence>
<dbReference type="InterPro" id="IPR003680">
    <property type="entry name" value="Flavodoxin_fold"/>
</dbReference>
<dbReference type="PANTHER" id="PTHR43278:SF4">
    <property type="entry name" value="NAD(P)H-DEPENDENT FMN-CONTAINING OXIDOREDUCTASE YWQN-RELATED"/>
    <property type="match status" value="1"/>
</dbReference>
<evidence type="ECO:0000259" key="3">
    <source>
        <dbReference type="Pfam" id="PF02525"/>
    </source>
</evidence>
<dbReference type="Pfam" id="PF02525">
    <property type="entry name" value="Flavodoxin_2"/>
    <property type="match status" value="1"/>
</dbReference>
<dbReference type="Proteomes" id="UP000215633">
    <property type="component" value="Unassembled WGS sequence"/>
</dbReference>
<keyword evidence="5" id="KW-1185">Reference proteome</keyword>
<evidence type="ECO:0000256" key="1">
    <source>
        <dbReference type="ARBA" id="ARBA00022630"/>
    </source>
</evidence>
<dbReference type="EMBL" id="NEVT01000003">
    <property type="protein sequence ID" value="OZI79367.1"/>
    <property type="molecule type" value="Genomic_DNA"/>
</dbReference>
<dbReference type="SUPFAM" id="SSF52218">
    <property type="entry name" value="Flavoproteins"/>
    <property type="match status" value="1"/>
</dbReference>
<evidence type="ECO:0000256" key="2">
    <source>
        <dbReference type="ARBA" id="ARBA00022643"/>
    </source>
</evidence>
<evidence type="ECO:0000313" key="4">
    <source>
        <dbReference type="EMBL" id="OZI79367.1"/>
    </source>
</evidence>
<feature type="domain" description="Flavodoxin-like fold" evidence="3">
    <location>
        <begin position="10"/>
        <end position="159"/>
    </location>
</feature>
<evidence type="ECO:0000313" key="5">
    <source>
        <dbReference type="Proteomes" id="UP000215633"/>
    </source>
</evidence>
<dbReference type="InterPro" id="IPR051796">
    <property type="entry name" value="ISF_SsuE-like"/>
</dbReference>
<keyword evidence="2" id="KW-0288">FMN</keyword>
<reference evidence="5" key="1">
    <citation type="submission" date="2017-05" db="EMBL/GenBank/DDBJ databases">
        <title>Complete and WGS of Bordetella genogroups.</title>
        <authorList>
            <person name="Spilker T."/>
            <person name="Lipuma J."/>
        </authorList>
    </citation>
    <scope>NUCLEOTIDE SEQUENCE [LARGE SCALE GENOMIC DNA]</scope>
    <source>
        <strain evidence="5">AU8256</strain>
    </source>
</reference>